<evidence type="ECO:0000313" key="1">
    <source>
        <dbReference type="EMBL" id="MDX8129053.1"/>
    </source>
</evidence>
<proteinExistence type="predicted"/>
<name>A0ABU4UHV1_9GAMM</name>
<protein>
    <submittedName>
        <fullName evidence="1">Phospholipase</fullName>
    </submittedName>
</protein>
<comment type="caution">
    <text evidence="1">The sequence shown here is derived from an EMBL/GenBank/DDBJ whole genome shotgun (WGS) entry which is preliminary data.</text>
</comment>
<dbReference type="SUPFAM" id="SSF53474">
    <property type="entry name" value="alpha/beta-Hydrolases"/>
    <property type="match status" value="1"/>
</dbReference>
<dbReference type="RefSeq" id="WP_319962367.1">
    <property type="nucleotide sequence ID" value="NZ_JAXARY010000017.1"/>
</dbReference>
<dbReference type="Gene3D" id="3.40.50.1820">
    <property type="entry name" value="alpha/beta hydrolase"/>
    <property type="match status" value="1"/>
</dbReference>
<dbReference type="InterPro" id="IPR029058">
    <property type="entry name" value="AB_hydrolase_fold"/>
</dbReference>
<gene>
    <name evidence="1" type="ORF">QLH52_17270</name>
</gene>
<dbReference type="EMBL" id="JAXARY010000017">
    <property type="protein sequence ID" value="MDX8129053.1"/>
    <property type="molecule type" value="Genomic_DNA"/>
</dbReference>
<dbReference type="Proteomes" id="UP001284537">
    <property type="component" value="Unassembled WGS sequence"/>
</dbReference>
<evidence type="ECO:0000313" key="2">
    <source>
        <dbReference type="Proteomes" id="UP001284537"/>
    </source>
</evidence>
<organism evidence="1 2">
    <name type="scientific">Methylomonas defluvii</name>
    <dbReference type="NCBI Taxonomy" id="3045149"/>
    <lineage>
        <taxon>Bacteria</taxon>
        <taxon>Pseudomonadati</taxon>
        <taxon>Pseudomonadota</taxon>
        <taxon>Gammaproteobacteria</taxon>
        <taxon>Methylococcales</taxon>
        <taxon>Methylococcaceae</taxon>
        <taxon>Methylomonas</taxon>
    </lineage>
</organism>
<reference evidence="1 2" key="1">
    <citation type="submission" date="2023-11" db="EMBL/GenBank/DDBJ databases">
        <authorList>
            <person name="Ouyang M.-Y."/>
        </authorList>
    </citation>
    <scope>NUCLEOTIDE SEQUENCE [LARGE SCALE GENOMIC DNA]</scope>
    <source>
        <strain evidence="1 2">OY6</strain>
    </source>
</reference>
<sequence>MLIVFVHGWSVTNTDTYGGLPLALQSSVAGQLNIQVQHLRLAKYVSFADEVKIDDIARGMQHAVNTEVLSRLKPGEKFVCITHSTGGPVVRDWLSQYYEHKFPQCPMSHLIMLAPANHGSALAQLGKGKLARMKFFTEGVEPGIGVLDWLELGSDQSWALNRQWLEYDCTADGLYVFTLTGQRIDRSFYDNLNSYTGEAGSDGVVRITAANMNYGFLRLAQTDGGLVVDKQSRPAKTALGILPGRSHSGDKIGILRSVKATDSAQTHPTVDAILKCLAVQDSASYAAAVKDFDKLTAQTQKDERIEKIKELFLVERTFKTGRYCMLVFRLIDDRGNNLSDYDVLFTGGPNYDENHLPEGFFVDRQHNSNNPGKLTYYVDYDILNKGLNKDPSKGEFGIKIVVRPQSGFAYYTAAEYKGTFDALKSYIEPNQTLMIEVQMRRHVGEGVFQLTEKTDPESFKDVKVGKDI</sequence>
<keyword evidence="2" id="KW-1185">Reference proteome</keyword>
<accession>A0ABU4UHV1</accession>